<protein>
    <recommendedName>
        <fullName evidence="3">Lipoprotein</fullName>
    </recommendedName>
</protein>
<evidence type="ECO:0000313" key="2">
    <source>
        <dbReference type="EMBL" id="EBO7519379.1"/>
    </source>
</evidence>
<keyword evidence="1" id="KW-0732">Signal</keyword>
<dbReference type="AlphaFoldDB" id="A0A5U1LHG1"/>
<organism evidence="2">
    <name type="scientific">Salmonella enterica</name>
    <name type="common">Salmonella choleraesuis</name>
    <dbReference type="NCBI Taxonomy" id="28901"/>
    <lineage>
        <taxon>Bacteria</taxon>
        <taxon>Pseudomonadati</taxon>
        <taxon>Pseudomonadota</taxon>
        <taxon>Gammaproteobacteria</taxon>
        <taxon>Enterobacterales</taxon>
        <taxon>Enterobacteriaceae</taxon>
        <taxon>Salmonella</taxon>
    </lineage>
</organism>
<feature type="chain" id="PRO_5026069644" description="Lipoprotein" evidence="1">
    <location>
        <begin position="23"/>
        <end position="99"/>
    </location>
</feature>
<gene>
    <name evidence="2" type="ORF">D0108_02025</name>
</gene>
<reference evidence="2" key="1">
    <citation type="submission" date="2018-08" db="EMBL/GenBank/DDBJ databases">
        <authorList>
            <consortium name="PulseNet: The National Subtyping Network for Foodborne Disease Surveillance"/>
            <person name="Tarr C.L."/>
            <person name="Trees E."/>
            <person name="Katz L.S."/>
            <person name="Carleton-Romer H.A."/>
            <person name="Stroika S."/>
            <person name="Kucerova Z."/>
            <person name="Roache K.F."/>
            <person name="Sabol A.L."/>
            <person name="Besser J."/>
            <person name="Gerner-Smidt P."/>
        </authorList>
    </citation>
    <scope>NUCLEOTIDE SEQUENCE</scope>
    <source>
        <strain evidence="2">PNUSAS049462</strain>
    </source>
</reference>
<feature type="signal peptide" evidence="1">
    <location>
        <begin position="1"/>
        <end position="22"/>
    </location>
</feature>
<dbReference type="EMBL" id="AAGJNA010000001">
    <property type="protein sequence ID" value="EBO7519379.1"/>
    <property type="molecule type" value="Genomic_DNA"/>
</dbReference>
<name>A0A5U1LHG1_SALER</name>
<accession>A0A5U1LHG1</accession>
<dbReference type="PROSITE" id="PS51257">
    <property type="entry name" value="PROKAR_LIPOPROTEIN"/>
    <property type="match status" value="1"/>
</dbReference>
<comment type="caution">
    <text evidence="2">The sequence shown here is derived from an EMBL/GenBank/DDBJ whole genome shotgun (WGS) entry which is preliminary data.</text>
</comment>
<evidence type="ECO:0008006" key="3">
    <source>
        <dbReference type="Google" id="ProtNLM"/>
    </source>
</evidence>
<sequence length="99" mass="10171">MIMKKGVMVGCFCVFLAGCATATKTYAPDGREAYTIECSGVGGSWAMCQAKAGDLCGSKGYNLISTGSDQGAIANIDGSTGNAFATNTISRSMYIACKK</sequence>
<evidence type="ECO:0000256" key="1">
    <source>
        <dbReference type="SAM" id="SignalP"/>
    </source>
</evidence>
<proteinExistence type="predicted"/>